<dbReference type="GO" id="GO:0008608">
    <property type="term" value="P:attachment of spindle microtubules to kinetochore"/>
    <property type="evidence" value="ECO:0007669"/>
    <property type="project" value="InterPro"/>
</dbReference>
<protein>
    <submittedName>
        <fullName evidence="1">Uncharacterized protein</fullName>
    </submittedName>
</protein>
<name>G3AK04_SPAPN</name>
<reference evidence="1 2" key="1">
    <citation type="journal article" date="2011" name="Proc. Natl. Acad. Sci. U.S.A.">
        <title>Comparative genomics of xylose-fermenting fungi for enhanced biofuel production.</title>
        <authorList>
            <person name="Wohlbach D.J."/>
            <person name="Kuo A."/>
            <person name="Sato T.K."/>
            <person name="Potts K.M."/>
            <person name="Salamov A.A."/>
            <person name="LaButti K.M."/>
            <person name="Sun H."/>
            <person name="Clum A."/>
            <person name="Pangilinan J.L."/>
            <person name="Lindquist E.A."/>
            <person name="Lucas S."/>
            <person name="Lapidus A."/>
            <person name="Jin M."/>
            <person name="Gunawan C."/>
            <person name="Balan V."/>
            <person name="Dale B.E."/>
            <person name="Jeffries T.W."/>
            <person name="Zinkel R."/>
            <person name="Barry K.W."/>
            <person name="Grigoriev I.V."/>
            <person name="Gasch A.P."/>
        </authorList>
    </citation>
    <scope>NUCLEOTIDE SEQUENCE [LARGE SCALE GENOMIC DNA]</scope>
    <source>
        <strain evidence="2">NRRL Y-27907 / 11-Y1</strain>
    </source>
</reference>
<accession>G3AK04</accession>
<dbReference type="AlphaFoldDB" id="G3AK04"/>
<proteinExistence type="predicted"/>
<dbReference type="KEGG" id="spaa:SPAPADRAFT_59477"/>
<dbReference type="OrthoDB" id="10416343at2759"/>
<gene>
    <name evidence="1" type="ORF">SPAPADRAFT_59477</name>
</gene>
<dbReference type="InParanoid" id="G3AK04"/>
<organism evidence="2">
    <name type="scientific">Spathaspora passalidarum (strain NRRL Y-27907 / 11-Y1)</name>
    <dbReference type="NCBI Taxonomy" id="619300"/>
    <lineage>
        <taxon>Eukaryota</taxon>
        <taxon>Fungi</taxon>
        <taxon>Dikarya</taxon>
        <taxon>Ascomycota</taxon>
        <taxon>Saccharomycotina</taxon>
        <taxon>Pichiomycetes</taxon>
        <taxon>Debaryomycetaceae</taxon>
        <taxon>Spathaspora</taxon>
    </lineage>
</organism>
<dbReference type="InterPro" id="IPR013965">
    <property type="entry name" value="DASH_Dad3"/>
</dbReference>
<sequence>MSSRAVSVTDSDATNVSANFTDLEKEVLSEYKTLLVQLTTLNEDVKRLIQTHDSFDNQNVHGLMETWQQLEKQSGVVNKVFESALYDLIRNYDGAELPQQVSFEKME</sequence>
<dbReference type="Pfam" id="PF08656">
    <property type="entry name" value="DASH_Dad3"/>
    <property type="match status" value="1"/>
</dbReference>
<dbReference type="GO" id="GO:0042729">
    <property type="term" value="C:DASH complex"/>
    <property type="evidence" value="ECO:0007669"/>
    <property type="project" value="InterPro"/>
</dbReference>
<evidence type="ECO:0000313" key="2">
    <source>
        <dbReference type="Proteomes" id="UP000000709"/>
    </source>
</evidence>
<dbReference type="HOGENOM" id="CLU_2211614_0_0_1"/>
<dbReference type="GeneID" id="18872933"/>
<evidence type="ECO:0000313" key="1">
    <source>
        <dbReference type="EMBL" id="EGW34055.1"/>
    </source>
</evidence>
<keyword evidence="2" id="KW-1185">Reference proteome</keyword>
<dbReference type="RefSeq" id="XP_007373639.1">
    <property type="nucleotide sequence ID" value="XM_007373577.1"/>
</dbReference>
<dbReference type="EMBL" id="GL996500">
    <property type="protein sequence ID" value="EGW34055.1"/>
    <property type="molecule type" value="Genomic_DNA"/>
</dbReference>
<dbReference type="GO" id="GO:0072686">
    <property type="term" value="C:mitotic spindle"/>
    <property type="evidence" value="ECO:0007669"/>
    <property type="project" value="InterPro"/>
</dbReference>
<dbReference type="Proteomes" id="UP000000709">
    <property type="component" value="Unassembled WGS sequence"/>
</dbReference>